<evidence type="ECO:0000256" key="2">
    <source>
        <dbReference type="ARBA" id="ARBA00022448"/>
    </source>
</evidence>
<feature type="transmembrane region" description="Helical" evidence="6">
    <location>
        <begin position="66"/>
        <end position="93"/>
    </location>
</feature>
<accession>A0A9W9KEY8</accession>
<dbReference type="InterPro" id="IPR004840">
    <property type="entry name" value="Amino_acid_permease_CS"/>
</dbReference>
<dbReference type="InterPro" id="IPR002293">
    <property type="entry name" value="AA/rel_permease1"/>
</dbReference>
<evidence type="ECO:0000313" key="7">
    <source>
        <dbReference type="EMBL" id="KAJ5103964.1"/>
    </source>
</evidence>
<feature type="transmembrane region" description="Helical" evidence="6">
    <location>
        <begin position="191"/>
        <end position="210"/>
    </location>
</feature>
<evidence type="ECO:0000256" key="4">
    <source>
        <dbReference type="ARBA" id="ARBA00022989"/>
    </source>
</evidence>
<dbReference type="PANTHER" id="PTHR45649:SF8">
    <property type="entry name" value="PERMEASE, PUTATIVE-RELATED"/>
    <property type="match status" value="1"/>
</dbReference>
<reference evidence="7" key="1">
    <citation type="submission" date="2022-11" db="EMBL/GenBank/DDBJ databases">
        <authorList>
            <person name="Petersen C."/>
        </authorList>
    </citation>
    <scope>NUCLEOTIDE SEQUENCE</scope>
    <source>
        <strain evidence="7">IBT 30761</strain>
    </source>
</reference>
<keyword evidence="3 6" id="KW-0812">Transmembrane</keyword>
<dbReference type="GO" id="GO:0016020">
    <property type="term" value="C:membrane"/>
    <property type="evidence" value="ECO:0007669"/>
    <property type="project" value="UniProtKB-SubCell"/>
</dbReference>
<gene>
    <name evidence="7" type="ORF">N7532_004493</name>
</gene>
<feature type="transmembrane region" description="Helical" evidence="6">
    <location>
        <begin position="347"/>
        <end position="367"/>
    </location>
</feature>
<organism evidence="7 8">
    <name type="scientific">Penicillium argentinense</name>
    <dbReference type="NCBI Taxonomy" id="1131581"/>
    <lineage>
        <taxon>Eukaryota</taxon>
        <taxon>Fungi</taxon>
        <taxon>Dikarya</taxon>
        <taxon>Ascomycota</taxon>
        <taxon>Pezizomycotina</taxon>
        <taxon>Eurotiomycetes</taxon>
        <taxon>Eurotiomycetidae</taxon>
        <taxon>Eurotiales</taxon>
        <taxon>Aspergillaceae</taxon>
        <taxon>Penicillium</taxon>
    </lineage>
</organism>
<dbReference type="RefSeq" id="XP_056477344.1">
    <property type="nucleotide sequence ID" value="XM_056616987.1"/>
</dbReference>
<evidence type="ECO:0000256" key="1">
    <source>
        <dbReference type="ARBA" id="ARBA00004141"/>
    </source>
</evidence>
<feature type="transmembrane region" description="Helical" evidence="6">
    <location>
        <begin position="440"/>
        <end position="460"/>
    </location>
</feature>
<feature type="transmembrane region" description="Helical" evidence="6">
    <location>
        <begin position="260"/>
        <end position="280"/>
    </location>
</feature>
<dbReference type="PIRSF" id="PIRSF006060">
    <property type="entry name" value="AA_transporter"/>
    <property type="match status" value="1"/>
</dbReference>
<feature type="transmembrane region" description="Helical" evidence="6">
    <location>
        <begin position="99"/>
        <end position="117"/>
    </location>
</feature>
<feature type="transmembrane region" description="Helical" evidence="6">
    <location>
        <begin position="503"/>
        <end position="523"/>
    </location>
</feature>
<name>A0A9W9KEY8_9EURO</name>
<feature type="transmembrane region" description="Helical" evidence="6">
    <location>
        <begin position="222"/>
        <end position="240"/>
    </location>
</feature>
<feature type="transmembrane region" description="Helical" evidence="6">
    <location>
        <begin position="301"/>
        <end position="327"/>
    </location>
</feature>
<evidence type="ECO:0008006" key="9">
    <source>
        <dbReference type="Google" id="ProtNLM"/>
    </source>
</evidence>
<evidence type="ECO:0000256" key="5">
    <source>
        <dbReference type="ARBA" id="ARBA00023136"/>
    </source>
</evidence>
<feature type="transmembrane region" description="Helical" evidence="6">
    <location>
        <begin position="472"/>
        <end position="491"/>
    </location>
</feature>
<evidence type="ECO:0000313" key="8">
    <source>
        <dbReference type="Proteomes" id="UP001149074"/>
    </source>
</evidence>
<protein>
    <recommendedName>
        <fullName evidence="9">GABA permease</fullName>
    </recommendedName>
</protein>
<dbReference type="GeneID" id="81355966"/>
<keyword evidence="8" id="KW-1185">Reference proteome</keyword>
<proteinExistence type="predicted"/>
<keyword evidence="5 6" id="KW-0472">Membrane</keyword>
<keyword evidence="4 6" id="KW-1133">Transmembrane helix</keyword>
<dbReference type="GO" id="GO:0006865">
    <property type="term" value="P:amino acid transport"/>
    <property type="evidence" value="ECO:0007669"/>
    <property type="project" value="InterPro"/>
</dbReference>
<dbReference type="AlphaFoldDB" id="A0A9W9KEY8"/>
<dbReference type="PROSITE" id="PS00218">
    <property type="entry name" value="AMINO_ACID_PERMEASE_1"/>
    <property type="match status" value="1"/>
</dbReference>
<evidence type="ECO:0000256" key="3">
    <source>
        <dbReference type="ARBA" id="ARBA00022692"/>
    </source>
</evidence>
<dbReference type="EMBL" id="JAPQKI010000004">
    <property type="protein sequence ID" value="KAJ5103964.1"/>
    <property type="molecule type" value="Genomic_DNA"/>
</dbReference>
<comment type="subcellular location">
    <subcellularLocation>
        <location evidence="1">Membrane</location>
        <topology evidence="1">Multi-pass membrane protein</topology>
    </subcellularLocation>
</comment>
<dbReference type="Pfam" id="PF13520">
    <property type="entry name" value="AA_permease_2"/>
    <property type="match status" value="1"/>
</dbReference>
<feature type="transmembrane region" description="Helical" evidence="6">
    <location>
        <begin position="148"/>
        <end position="171"/>
    </location>
</feature>
<dbReference type="PANTHER" id="PTHR45649">
    <property type="entry name" value="AMINO-ACID PERMEASE BAT1"/>
    <property type="match status" value="1"/>
</dbReference>
<dbReference type="OrthoDB" id="3257095at2759"/>
<dbReference type="Gene3D" id="1.20.1740.10">
    <property type="entry name" value="Amino acid/polyamine transporter I"/>
    <property type="match status" value="1"/>
</dbReference>
<dbReference type="GO" id="GO:0022857">
    <property type="term" value="F:transmembrane transporter activity"/>
    <property type="evidence" value="ECO:0007669"/>
    <property type="project" value="InterPro"/>
</dbReference>
<reference evidence="7" key="2">
    <citation type="journal article" date="2023" name="IMA Fungus">
        <title>Comparative genomic study of the Penicillium genus elucidates a diverse pangenome and 15 lateral gene transfer events.</title>
        <authorList>
            <person name="Petersen C."/>
            <person name="Sorensen T."/>
            <person name="Nielsen M.R."/>
            <person name="Sondergaard T.E."/>
            <person name="Sorensen J.L."/>
            <person name="Fitzpatrick D.A."/>
            <person name="Frisvad J.C."/>
            <person name="Nielsen K.L."/>
        </authorList>
    </citation>
    <scope>NUCLEOTIDE SEQUENCE</scope>
    <source>
        <strain evidence="7">IBT 30761</strain>
    </source>
</reference>
<keyword evidence="2" id="KW-0813">Transport</keyword>
<evidence type="ECO:0000256" key="6">
    <source>
        <dbReference type="SAM" id="Phobius"/>
    </source>
</evidence>
<sequence>MAGARSAASKIFQRAESCVQHWQKRGLDLFATMSNEDENEQVFKGTTTEDVRLENLGYEQELKRSFGLLSMIGFSFSVVTSWTALSGVFIVGVNSGGPPVMVFSFIGVSILTLAVAIPMAEMCSMYPVAGGQYSWVAALTPPRYARGLSYVTGWFMLIGLLAMGATNNYIASNFVLGMANLVFPEYVIERWQTVLVAYLVAFISAGVNIWGSHLLHRISKFILIWNVGSFVIVTITLLATNDHKQPASFVFQDFQNTTGFGTGMAAIIGILQACFGMCCYDAPSHMTEEMKSASKEAPKAIVLAVVLGAVTGFVFLLTLCFCIGDIAETANSSTGVPVIQIIYDSTGNKAATCILSSLIAVIVIVAGNNILAEGSRSVYAFARDNGLPFSKFFSRVESKSQVPVNAVLLTLAVQLALDAIEFGTTTGFETVISISTEGFYLSYAMALFSRLVGYFTGHAVKLDGPYAFSTPVSIGLNIMGLLFLLFASITFNFPSTSPVEHQSMNYTSAAIGVIGLISTITWITTGRKNFTGPGAVSFLSGHNAAQNAAPAQDGKGTSEK</sequence>
<comment type="caution">
    <text evidence="7">The sequence shown here is derived from an EMBL/GenBank/DDBJ whole genome shotgun (WGS) entry which is preliminary data.</text>
</comment>
<dbReference type="Proteomes" id="UP001149074">
    <property type="component" value="Unassembled WGS sequence"/>
</dbReference>